<dbReference type="OrthoDB" id="4225201at2759"/>
<name>A0A6A6VHX1_9PLEO</name>
<keyword evidence="2" id="KW-0732">Signal</keyword>
<dbReference type="Proteomes" id="UP000799440">
    <property type="component" value="Unassembled WGS sequence"/>
</dbReference>
<evidence type="ECO:0000313" key="3">
    <source>
        <dbReference type="EMBL" id="KAF2750218.1"/>
    </source>
</evidence>
<dbReference type="AlphaFoldDB" id="A0A6A6VHX1"/>
<protein>
    <submittedName>
        <fullName evidence="3">Uncharacterized protein</fullName>
    </submittedName>
</protein>
<proteinExistence type="predicted"/>
<feature type="region of interest" description="Disordered" evidence="1">
    <location>
        <begin position="530"/>
        <end position="592"/>
    </location>
</feature>
<feature type="compositionally biased region" description="Polar residues" evidence="1">
    <location>
        <begin position="397"/>
        <end position="407"/>
    </location>
</feature>
<organism evidence="3 4">
    <name type="scientific">Sporormia fimetaria CBS 119925</name>
    <dbReference type="NCBI Taxonomy" id="1340428"/>
    <lineage>
        <taxon>Eukaryota</taxon>
        <taxon>Fungi</taxon>
        <taxon>Dikarya</taxon>
        <taxon>Ascomycota</taxon>
        <taxon>Pezizomycotina</taxon>
        <taxon>Dothideomycetes</taxon>
        <taxon>Pleosporomycetidae</taxon>
        <taxon>Pleosporales</taxon>
        <taxon>Sporormiaceae</taxon>
        <taxon>Sporormia</taxon>
    </lineage>
</organism>
<feature type="region of interest" description="Disordered" evidence="1">
    <location>
        <begin position="393"/>
        <end position="413"/>
    </location>
</feature>
<sequence length="625" mass="68568">MPRRSLKSKLVSAWTWALATPALSAVLPGDQSVTTHGPQPLGAQLDIQDGYAQAVFKVPCVGCLGSDDPSHDDESLLLSLRASAAEEPCGDSSNITLNGITVPQKWADNRLAYGAGSFPSRSDLVTAGYSNQNIDFEWESACLFPQQDNTLKDAAQVLTVFIKGIDGKRLDNDVGFTISFKQQTSPPELLRLQNSPNPLASHESQAESWRSPAAHLRLAATASEPDNSSSESSLEASVHSTLPESPLEKDLRELEELHAKAREIQKAIEEKRQQIEAQLGAASQQELRDCETIKCAIKVVVKEVLRPWRLSGHQSQSTMGRPDDPNVAVWRADARPEVRVKVDTVHADNHDPPPYEAAEANKEPTHTIVLKILLGVFCCSGLVTVNVIQRRRRNTRSKPTSPSQGYPYSSRPRNPLRALFRRRNWRDQALIDDYEEKHSLINHQESILETTMQEEIAHLRSAHGLVNSILQAEEGRLPPARPVSLEHSCPCRFARQQRRYLHHAHDDYAAPPSPTSSTFTTSSVLDLSSRPLSRTSSLPGYHSDVSTAPPAYESDADSEADSDVSGPVQNGYARPGYTVPSSVSGESGYTQDSSIIDVSPRLSADTLRFSERAASIAETLGSARY</sequence>
<dbReference type="EMBL" id="MU006564">
    <property type="protein sequence ID" value="KAF2750218.1"/>
    <property type="molecule type" value="Genomic_DNA"/>
</dbReference>
<keyword evidence="4" id="KW-1185">Reference proteome</keyword>
<feature type="compositionally biased region" description="Polar residues" evidence="1">
    <location>
        <begin position="579"/>
        <end position="592"/>
    </location>
</feature>
<feature type="compositionally biased region" description="Low complexity" evidence="1">
    <location>
        <begin position="530"/>
        <end position="539"/>
    </location>
</feature>
<feature type="signal peptide" evidence="2">
    <location>
        <begin position="1"/>
        <end position="24"/>
    </location>
</feature>
<reference evidence="3" key="1">
    <citation type="journal article" date="2020" name="Stud. Mycol.">
        <title>101 Dothideomycetes genomes: a test case for predicting lifestyles and emergence of pathogens.</title>
        <authorList>
            <person name="Haridas S."/>
            <person name="Albert R."/>
            <person name="Binder M."/>
            <person name="Bloem J."/>
            <person name="Labutti K."/>
            <person name="Salamov A."/>
            <person name="Andreopoulos B."/>
            <person name="Baker S."/>
            <person name="Barry K."/>
            <person name="Bills G."/>
            <person name="Bluhm B."/>
            <person name="Cannon C."/>
            <person name="Castanera R."/>
            <person name="Culley D."/>
            <person name="Daum C."/>
            <person name="Ezra D."/>
            <person name="Gonzalez J."/>
            <person name="Henrissat B."/>
            <person name="Kuo A."/>
            <person name="Liang C."/>
            <person name="Lipzen A."/>
            <person name="Lutzoni F."/>
            <person name="Magnuson J."/>
            <person name="Mondo S."/>
            <person name="Nolan M."/>
            <person name="Ohm R."/>
            <person name="Pangilinan J."/>
            <person name="Park H.-J."/>
            <person name="Ramirez L."/>
            <person name="Alfaro M."/>
            <person name="Sun H."/>
            <person name="Tritt A."/>
            <person name="Yoshinaga Y."/>
            <person name="Zwiers L.-H."/>
            <person name="Turgeon B."/>
            <person name="Goodwin S."/>
            <person name="Spatafora J."/>
            <person name="Crous P."/>
            <person name="Grigoriev I."/>
        </authorList>
    </citation>
    <scope>NUCLEOTIDE SEQUENCE</scope>
    <source>
        <strain evidence="3">CBS 119925</strain>
    </source>
</reference>
<evidence type="ECO:0000313" key="4">
    <source>
        <dbReference type="Proteomes" id="UP000799440"/>
    </source>
</evidence>
<evidence type="ECO:0000256" key="2">
    <source>
        <dbReference type="SAM" id="SignalP"/>
    </source>
</evidence>
<feature type="chain" id="PRO_5025590832" evidence="2">
    <location>
        <begin position="25"/>
        <end position="625"/>
    </location>
</feature>
<feature type="region of interest" description="Disordered" evidence="1">
    <location>
        <begin position="187"/>
        <end position="248"/>
    </location>
</feature>
<accession>A0A6A6VHX1</accession>
<feature type="compositionally biased region" description="Polar residues" evidence="1">
    <location>
        <begin position="187"/>
        <end position="208"/>
    </location>
</feature>
<feature type="compositionally biased region" description="Low complexity" evidence="1">
    <location>
        <begin position="223"/>
        <end position="240"/>
    </location>
</feature>
<evidence type="ECO:0000256" key="1">
    <source>
        <dbReference type="SAM" id="MobiDB-lite"/>
    </source>
</evidence>
<gene>
    <name evidence="3" type="ORF">M011DRAFT_233363</name>
</gene>